<dbReference type="EMBL" id="LOTQ01000003">
    <property type="protein sequence ID" value="KVA11885.1"/>
    <property type="molecule type" value="Genomic_DNA"/>
</dbReference>
<comment type="caution">
    <text evidence="3">The sequence shown here is derived from an EMBL/GenBank/DDBJ whole genome shotgun (WGS) entry which is preliminary data.</text>
</comment>
<organism evidence="3 4">
    <name type="scientific">Burkholderia latens</name>
    <dbReference type="NCBI Taxonomy" id="488446"/>
    <lineage>
        <taxon>Bacteria</taxon>
        <taxon>Pseudomonadati</taxon>
        <taxon>Pseudomonadota</taxon>
        <taxon>Betaproteobacteria</taxon>
        <taxon>Burkholderiales</taxon>
        <taxon>Burkholderiaceae</taxon>
        <taxon>Burkholderia</taxon>
        <taxon>Burkholderia cepacia complex</taxon>
    </lineage>
</organism>
<reference evidence="3 4" key="1">
    <citation type="submission" date="2015-11" db="EMBL/GenBank/DDBJ databases">
        <title>Expanding the genomic diversity of Burkholderia species for the development of highly accurate diagnostics.</title>
        <authorList>
            <person name="Sahl J."/>
            <person name="Keim P."/>
            <person name="Wagner D."/>
        </authorList>
    </citation>
    <scope>NUCLEOTIDE SEQUENCE [LARGE SCALE GENOMIC DNA]</scope>
    <source>
        <strain evidence="3 4">RF32-BP12</strain>
    </source>
</reference>
<dbReference type="InterPro" id="IPR028087">
    <property type="entry name" value="Tad_N"/>
</dbReference>
<dbReference type="Proteomes" id="UP000056450">
    <property type="component" value="Unassembled WGS sequence"/>
</dbReference>
<protein>
    <recommendedName>
        <fullName evidence="5">DUF2134 domain-containing protein</fullName>
    </recommendedName>
</protein>
<gene>
    <name evidence="3" type="ORF">WI41_07305</name>
</gene>
<accession>A0AAP1C8S8</accession>
<dbReference type="Pfam" id="PF09977">
    <property type="entry name" value="Tad_C"/>
    <property type="match status" value="1"/>
</dbReference>
<evidence type="ECO:0000259" key="1">
    <source>
        <dbReference type="Pfam" id="PF09977"/>
    </source>
</evidence>
<name>A0AAP1C8S8_9BURK</name>
<evidence type="ECO:0000259" key="2">
    <source>
        <dbReference type="Pfam" id="PF13400"/>
    </source>
</evidence>
<dbReference type="Pfam" id="PF13400">
    <property type="entry name" value="Tad"/>
    <property type="match status" value="1"/>
</dbReference>
<feature type="domain" description="DUF2134" evidence="1">
    <location>
        <begin position="58"/>
        <end position="145"/>
    </location>
</feature>
<sequence>MAAIWVMVAIVVLGVVDVANLYWQKRDLQRVADLAALAAVQPMTTDPTGCLTDARNNVTTSATINDKGYAFTLISATAAASPTAGNDQIAVSCGRWDASTAYVTPASAVANAAQVTAYRQVNYFFLGLLNQLSGRRAIISATATARAAAIDTFSVGSTLANLNSSSSAILDPLLTGLLGASTNVNVGLANYQALAAANVTLGQLANVATQLGTAGMSNPASVGKLLGLSLSVSDILNLAATAVGSNTTVGAVLTVLKNSVGANVNANKIALGSLLQYSGSNPEAAANASINVLQLLLTTAQIGAYNSALTLSVGQANCPGSAFCPLISAVSSLVRVNSLQLQVLAPPSIGIGEAGQVNGIWRTQASQAEIGLYVDVQALSDPKPLGLTGLLTLQVTGPHLPLYIILGGPGRAWLANTSCQTTPASSTATFGALPGVAMICAGQNTGGSLNLNSPSCSSASGTIPVAKISGGGLLGNFSLLQVVLSVSNPVAYVGSSTSAPVYSGPPLPSTPGALNANLSLAGTGTLYPNNSQYSFCNTTPSNGACSSSAWSPGPNWSTSSSATNSLNVQLTNLLNLQSFKLDILGLDLSILTVILQPLTDQLIPLLLGLVNPLLNTLVTPLLTALGLQIGQLTVIQHGLTCNAPQIVH</sequence>
<dbReference type="AlphaFoldDB" id="A0AAP1C8S8"/>
<evidence type="ECO:0000313" key="3">
    <source>
        <dbReference type="EMBL" id="KVA11885.1"/>
    </source>
</evidence>
<evidence type="ECO:0008006" key="5">
    <source>
        <dbReference type="Google" id="ProtNLM"/>
    </source>
</evidence>
<proteinExistence type="predicted"/>
<evidence type="ECO:0000313" key="4">
    <source>
        <dbReference type="Proteomes" id="UP000056450"/>
    </source>
</evidence>
<feature type="domain" description="Putative Flp pilus-assembly TadG-like N-terminal" evidence="2">
    <location>
        <begin position="1"/>
        <end position="41"/>
    </location>
</feature>
<dbReference type="InterPro" id="IPR018705">
    <property type="entry name" value="DUF2134_membrane"/>
</dbReference>